<protein>
    <submittedName>
        <fullName evidence="1">Uncharacterized protein</fullName>
    </submittedName>
</protein>
<gene>
    <name evidence="1" type="ORF">LRP29_23850</name>
</gene>
<accession>A0AB38TJM4</accession>
<evidence type="ECO:0000313" key="2">
    <source>
        <dbReference type="Proteomes" id="UP001060070"/>
    </source>
</evidence>
<dbReference type="EMBL" id="CP088147">
    <property type="protein sequence ID" value="UTU54997.1"/>
    <property type="molecule type" value="Genomic_DNA"/>
</dbReference>
<evidence type="ECO:0000313" key="1">
    <source>
        <dbReference type="EMBL" id="UTU54997.1"/>
    </source>
</evidence>
<dbReference type="AlphaFoldDB" id="A0AB38TJM4"/>
<organism evidence="1 2">
    <name type="scientific">Mesorhizobium ciceri</name>
    <dbReference type="NCBI Taxonomy" id="39645"/>
    <lineage>
        <taxon>Bacteria</taxon>
        <taxon>Pseudomonadati</taxon>
        <taxon>Pseudomonadota</taxon>
        <taxon>Alphaproteobacteria</taxon>
        <taxon>Hyphomicrobiales</taxon>
        <taxon>Phyllobacteriaceae</taxon>
        <taxon>Mesorhizobium</taxon>
    </lineage>
</organism>
<name>A0AB38TJM4_9HYPH</name>
<reference evidence="1 2" key="1">
    <citation type="journal article" date="2022" name="Microbiol. Resour. Announc.">
        <title>Complete Genome Sequence of Mesorhizobium ciceri Strain R30, a Rhizobium Used as a Commercial Inoculant for Chickpea in Argentina.</title>
        <authorList>
            <person name="Foresto E."/>
            <person name="Revale S."/>
            <person name="Primo E."/>
            <person name="Nievas F."/>
            <person name="Carezzano E."/>
            <person name="Puente M."/>
            <person name="Alzari P."/>
            <person name="Mart M."/>
            <person name="Ben-Assaya M."/>
            <person name="Mornico D."/>
            <person name="Santoro M."/>
            <person name="Mart F."/>
            <person name="Giordano W."/>
            <person name="Bogino P."/>
        </authorList>
    </citation>
    <scope>NUCLEOTIDE SEQUENCE [LARGE SCALE GENOMIC DNA]</scope>
    <source>
        <strain evidence="1 2">R30</strain>
    </source>
</reference>
<dbReference type="Proteomes" id="UP001060070">
    <property type="component" value="Chromosome"/>
</dbReference>
<sequence>MFESIQGNACWLNWIDSTSSRELCHASRQFSVRRHLPQRLEHLVEHRDAEAPRQNQPMGPRVAVPCGAQAELIGVGFSHLSIGSIQALKGAHIMHPVSYLFEDIYRNYWGIAPASERPERHRLARLRRRNRELLIKPERRQD</sequence>
<keyword evidence="2" id="KW-1185">Reference proteome</keyword>
<dbReference type="RefSeq" id="WP_164752844.1">
    <property type="nucleotide sequence ID" value="NZ_CP088147.1"/>
</dbReference>
<proteinExistence type="predicted"/>